<feature type="coiled-coil region" evidence="1">
    <location>
        <begin position="5"/>
        <end position="36"/>
    </location>
</feature>
<proteinExistence type="predicted"/>
<sequence>MKKVREDVNYKIQELRQDIEKEIANVRTEFACLIKKVDIICDVVPRFAKLYESMSPQIAQLSTTENKNFMEVFTMLKELKTLSSTLASSSLLSYEDLINKFSKFEALLVQQPTPLSRISTLLPTTDAPPASPGVQGEKGKSKVRRLEAKMRKWWERCFLLRSQHQNQ</sequence>
<name>A0AA35ZUZ6_LACSI</name>
<gene>
    <name evidence="2" type="ORF">LSALG_LOCUS38118</name>
</gene>
<organism evidence="2 3">
    <name type="scientific">Lactuca saligna</name>
    <name type="common">Willowleaf lettuce</name>
    <dbReference type="NCBI Taxonomy" id="75948"/>
    <lineage>
        <taxon>Eukaryota</taxon>
        <taxon>Viridiplantae</taxon>
        <taxon>Streptophyta</taxon>
        <taxon>Embryophyta</taxon>
        <taxon>Tracheophyta</taxon>
        <taxon>Spermatophyta</taxon>
        <taxon>Magnoliopsida</taxon>
        <taxon>eudicotyledons</taxon>
        <taxon>Gunneridae</taxon>
        <taxon>Pentapetalae</taxon>
        <taxon>asterids</taxon>
        <taxon>campanulids</taxon>
        <taxon>Asterales</taxon>
        <taxon>Asteraceae</taxon>
        <taxon>Cichorioideae</taxon>
        <taxon>Cichorieae</taxon>
        <taxon>Lactucinae</taxon>
        <taxon>Lactuca</taxon>
    </lineage>
</organism>
<protein>
    <submittedName>
        <fullName evidence="2">Uncharacterized protein</fullName>
    </submittedName>
</protein>
<keyword evidence="1" id="KW-0175">Coiled coil</keyword>
<evidence type="ECO:0000256" key="1">
    <source>
        <dbReference type="SAM" id="Coils"/>
    </source>
</evidence>
<accession>A0AA35ZUZ6</accession>
<keyword evidence="3" id="KW-1185">Reference proteome</keyword>
<dbReference type="EMBL" id="OX465084">
    <property type="protein sequence ID" value="CAI9299405.1"/>
    <property type="molecule type" value="Genomic_DNA"/>
</dbReference>
<reference evidence="2" key="1">
    <citation type="submission" date="2023-04" db="EMBL/GenBank/DDBJ databases">
        <authorList>
            <person name="Vijverberg K."/>
            <person name="Xiong W."/>
            <person name="Schranz E."/>
        </authorList>
    </citation>
    <scope>NUCLEOTIDE SEQUENCE</scope>
</reference>
<evidence type="ECO:0000313" key="2">
    <source>
        <dbReference type="EMBL" id="CAI9299405.1"/>
    </source>
</evidence>
<dbReference type="Proteomes" id="UP001177003">
    <property type="component" value="Chromosome 8"/>
</dbReference>
<evidence type="ECO:0000313" key="3">
    <source>
        <dbReference type="Proteomes" id="UP001177003"/>
    </source>
</evidence>
<dbReference type="AlphaFoldDB" id="A0AA35ZUZ6"/>